<gene>
    <name evidence="1" type="ORF">S12H4_44148</name>
</gene>
<feature type="non-terminal residue" evidence="1">
    <location>
        <position position="1"/>
    </location>
</feature>
<dbReference type="AlphaFoldDB" id="X1VA00"/>
<proteinExistence type="predicted"/>
<evidence type="ECO:0000313" key="1">
    <source>
        <dbReference type="EMBL" id="GAJ13512.1"/>
    </source>
</evidence>
<accession>X1VA00</accession>
<name>X1VA00_9ZZZZ</name>
<reference evidence="1" key="1">
    <citation type="journal article" date="2014" name="Front. Microbiol.">
        <title>High frequency of phylogenetically diverse reductive dehalogenase-homologous genes in deep subseafloor sedimentary metagenomes.</title>
        <authorList>
            <person name="Kawai M."/>
            <person name="Futagami T."/>
            <person name="Toyoda A."/>
            <person name="Takaki Y."/>
            <person name="Nishi S."/>
            <person name="Hori S."/>
            <person name="Arai W."/>
            <person name="Tsubouchi T."/>
            <person name="Morono Y."/>
            <person name="Uchiyama I."/>
            <person name="Ito T."/>
            <person name="Fujiyama A."/>
            <person name="Inagaki F."/>
            <person name="Takami H."/>
        </authorList>
    </citation>
    <scope>NUCLEOTIDE SEQUENCE</scope>
    <source>
        <strain evidence="1">Expedition CK06-06</strain>
    </source>
</reference>
<sequence>ASTELFHNITFISADGNYSRDYNSTQYYYDSSTGSVTLNVTLENGLNRVNYGFFLDNCSLYNTTSLNVSFLNENSNPVNINYEATVTYWYINSSNTKSYSTSTNSINNTMFCVYPSWISITGDIQIKYTDSDNNIYDYFIFQHNFNDTIRNLNLFTQNGTTQVLFTVQTLDTTPVPDAYIHILKYNVGTGIYTTTEVIRTDSQGQSLGNIVLATTFYNFLIYYQGNLIYTESGVKLITTTRTFTVSLEGTTWADNFQ</sequence>
<dbReference type="EMBL" id="BARW01027173">
    <property type="protein sequence ID" value="GAJ13512.1"/>
    <property type="molecule type" value="Genomic_DNA"/>
</dbReference>
<protein>
    <submittedName>
        <fullName evidence="1">Uncharacterized protein</fullName>
    </submittedName>
</protein>
<comment type="caution">
    <text evidence="1">The sequence shown here is derived from an EMBL/GenBank/DDBJ whole genome shotgun (WGS) entry which is preliminary data.</text>
</comment>
<feature type="non-terminal residue" evidence="1">
    <location>
        <position position="257"/>
    </location>
</feature>
<organism evidence="1">
    <name type="scientific">marine sediment metagenome</name>
    <dbReference type="NCBI Taxonomy" id="412755"/>
    <lineage>
        <taxon>unclassified sequences</taxon>
        <taxon>metagenomes</taxon>
        <taxon>ecological metagenomes</taxon>
    </lineage>
</organism>